<organism evidence="1 2">
    <name type="scientific">Leptospira weilii str. Ecochallenge</name>
    <dbReference type="NCBI Taxonomy" id="1049986"/>
    <lineage>
        <taxon>Bacteria</taxon>
        <taxon>Pseudomonadati</taxon>
        <taxon>Spirochaetota</taxon>
        <taxon>Spirochaetia</taxon>
        <taxon>Leptospirales</taxon>
        <taxon>Leptospiraceae</taxon>
        <taxon>Leptospira</taxon>
    </lineage>
</organism>
<accession>N1U8D1</accession>
<name>N1U8D1_9LEPT</name>
<sequence>MEFYYVGISNRNLIKNLSQNVGTIAAIRGDSYKIEWFWDGLKNKIRYSKFPKIM</sequence>
<dbReference type="Proteomes" id="UP000012249">
    <property type="component" value="Unassembled WGS sequence"/>
</dbReference>
<dbReference type="AlphaFoldDB" id="N1U8D1"/>
<dbReference type="EMBL" id="AHMI02000097">
    <property type="protein sequence ID" value="EMY15347.1"/>
    <property type="molecule type" value="Genomic_DNA"/>
</dbReference>
<proteinExistence type="predicted"/>
<protein>
    <submittedName>
        <fullName evidence="1">Uncharacterized protein</fullName>
    </submittedName>
</protein>
<comment type="caution">
    <text evidence="1">The sequence shown here is derived from an EMBL/GenBank/DDBJ whole genome shotgun (WGS) entry which is preliminary data.</text>
</comment>
<gene>
    <name evidence="1" type="ORF">LEP1GSC043_1537</name>
</gene>
<reference evidence="1 2" key="1">
    <citation type="submission" date="2013-02" db="EMBL/GenBank/DDBJ databases">
        <authorList>
            <person name="Harkins D.M."/>
            <person name="Durkin A.S."/>
            <person name="Brinkac L.M."/>
            <person name="Haft D.H."/>
            <person name="Selengut J.D."/>
            <person name="Sanka R."/>
            <person name="DePew J."/>
            <person name="Purushe J."/>
            <person name="Haake D.A."/>
            <person name="Matsunaga J."/>
            <person name="Vinetz J.M."/>
            <person name="Sutton G.G."/>
            <person name="Nierman W.C."/>
            <person name="Fouts D.E."/>
        </authorList>
    </citation>
    <scope>NUCLEOTIDE SEQUENCE [LARGE SCALE GENOMIC DNA]</scope>
    <source>
        <strain evidence="1 2">Ecochallenge</strain>
    </source>
</reference>
<evidence type="ECO:0000313" key="2">
    <source>
        <dbReference type="Proteomes" id="UP000012249"/>
    </source>
</evidence>
<evidence type="ECO:0000313" key="1">
    <source>
        <dbReference type="EMBL" id="EMY15347.1"/>
    </source>
</evidence>